<keyword evidence="1" id="KW-0812">Transmembrane</keyword>
<dbReference type="AlphaFoldDB" id="A0A399J5D4"/>
<evidence type="ECO:0000256" key="1">
    <source>
        <dbReference type="SAM" id="Phobius"/>
    </source>
</evidence>
<dbReference type="GO" id="GO:0045055">
    <property type="term" value="P:regulated exocytosis"/>
    <property type="evidence" value="ECO:0007669"/>
    <property type="project" value="TreeGrafter"/>
</dbReference>
<keyword evidence="1" id="KW-1133">Transmembrane helix</keyword>
<accession>A0A399J5D4</accession>
<evidence type="ECO:0008006" key="4">
    <source>
        <dbReference type="Google" id="ProtNLM"/>
    </source>
</evidence>
<proteinExistence type="predicted"/>
<dbReference type="PANTHER" id="PTHR31004:SF1">
    <property type="entry name" value="TRANSMEMBRANE PROTEIN 79"/>
    <property type="match status" value="1"/>
</dbReference>
<dbReference type="EMBL" id="QWJJ01000001">
    <property type="protein sequence ID" value="RII40551.1"/>
    <property type="molecule type" value="Genomic_DNA"/>
</dbReference>
<protein>
    <recommendedName>
        <fullName evidence="4">MAPEG family protein</fullName>
    </recommendedName>
</protein>
<reference evidence="2 3" key="1">
    <citation type="submission" date="2018-08" db="EMBL/GenBank/DDBJ databases">
        <title>Pseudooceanicola sediminis CY03 in the family Rhodobacteracea.</title>
        <authorList>
            <person name="Zhang Y.-J."/>
        </authorList>
    </citation>
    <scope>NUCLEOTIDE SEQUENCE [LARGE SCALE GENOMIC DNA]</scope>
    <source>
        <strain evidence="2 3">CY03</strain>
    </source>
</reference>
<dbReference type="GO" id="GO:0005765">
    <property type="term" value="C:lysosomal membrane"/>
    <property type="evidence" value="ECO:0007669"/>
    <property type="project" value="TreeGrafter"/>
</dbReference>
<keyword evidence="3" id="KW-1185">Reference proteome</keyword>
<sequence length="176" mass="18562">MQMGLSDEQRGVATGMAYACVSVVALWVVAWGIPAQDAGVGGRLWILGGALLGPGSALAAGVGFVARHRFLHDTAIDGQNPPDDIRLARAHAYLSNTVEQALLAAMVYPALAFGLSADWIGVLPLFSLAFVVGRIGFAMGIGRPARHRAFGFALTFYPTMSGLFVAIILMLSSFLR</sequence>
<feature type="transmembrane region" description="Helical" evidence="1">
    <location>
        <begin position="149"/>
        <end position="175"/>
    </location>
</feature>
<evidence type="ECO:0000313" key="2">
    <source>
        <dbReference type="EMBL" id="RII40551.1"/>
    </source>
</evidence>
<gene>
    <name evidence="2" type="ORF">DL237_00565</name>
</gene>
<feature type="transmembrane region" description="Helical" evidence="1">
    <location>
        <begin position="12"/>
        <end position="33"/>
    </location>
</feature>
<organism evidence="2 3">
    <name type="scientific">Pseudooceanicola sediminis</name>
    <dbReference type="NCBI Taxonomy" id="2211117"/>
    <lineage>
        <taxon>Bacteria</taxon>
        <taxon>Pseudomonadati</taxon>
        <taxon>Pseudomonadota</taxon>
        <taxon>Alphaproteobacteria</taxon>
        <taxon>Rhodobacterales</taxon>
        <taxon>Paracoccaceae</taxon>
        <taxon>Pseudooceanicola</taxon>
    </lineage>
</organism>
<comment type="caution">
    <text evidence="2">The sequence shown here is derived from an EMBL/GenBank/DDBJ whole genome shotgun (WGS) entry which is preliminary data.</text>
</comment>
<evidence type="ECO:0000313" key="3">
    <source>
        <dbReference type="Proteomes" id="UP000265848"/>
    </source>
</evidence>
<feature type="transmembrane region" description="Helical" evidence="1">
    <location>
        <begin position="93"/>
        <end position="113"/>
    </location>
</feature>
<dbReference type="Proteomes" id="UP000265848">
    <property type="component" value="Unassembled WGS sequence"/>
</dbReference>
<dbReference type="Gene3D" id="1.20.120.550">
    <property type="entry name" value="Membrane associated eicosanoid/glutathione metabolism-like domain"/>
    <property type="match status" value="1"/>
</dbReference>
<keyword evidence="1" id="KW-0472">Membrane</keyword>
<dbReference type="SUPFAM" id="SSF161084">
    <property type="entry name" value="MAPEG domain-like"/>
    <property type="match status" value="1"/>
</dbReference>
<dbReference type="InterPro" id="IPR023352">
    <property type="entry name" value="MAPEG-like_dom_sf"/>
</dbReference>
<feature type="transmembrane region" description="Helical" evidence="1">
    <location>
        <begin position="45"/>
        <end position="66"/>
    </location>
</feature>
<dbReference type="PANTHER" id="PTHR31004">
    <property type="entry name" value="TRANSMEMBRANE PROTEIN 79"/>
    <property type="match status" value="1"/>
</dbReference>
<name>A0A399J5D4_9RHOB</name>
<feature type="transmembrane region" description="Helical" evidence="1">
    <location>
        <begin position="119"/>
        <end position="137"/>
    </location>
</feature>